<dbReference type="GO" id="GO:0016020">
    <property type="term" value="C:membrane"/>
    <property type="evidence" value="ECO:0007669"/>
    <property type="project" value="TreeGrafter"/>
</dbReference>
<dbReference type="InterPro" id="IPR050879">
    <property type="entry name" value="Acyltransferase_3"/>
</dbReference>
<keyword evidence="1" id="KW-0472">Membrane</keyword>
<dbReference type="STRING" id="1173027.Mic7113_3536"/>
<organism evidence="3 4">
    <name type="scientific">Allocoleopsis franciscana PCC 7113</name>
    <dbReference type="NCBI Taxonomy" id="1173027"/>
    <lineage>
        <taxon>Bacteria</taxon>
        <taxon>Bacillati</taxon>
        <taxon>Cyanobacteriota</taxon>
        <taxon>Cyanophyceae</taxon>
        <taxon>Coleofasciculales</taxon>
        <taxon>Coleofasciculaceae</taxon>
        <taxon>Allocoleopsis</taxon>
        <taxon>Allocoleopsis franciscana</taxon>
    </lineage>
</organism>
<keyword evidence="1" id="KW-0812">Transmembrane</keyword>
<dbReference type="EMBL" id="CP003630">
    <property type="protein sequence ID" value="AFZ19260.1"/>
    <property type="molecule type" value="Genomic_DNA"/>
</dbReference>
<evidence type="ECO:0000256" key="1">
    <source>
        <dbReference type="SAM" id="Phobius"/>
    </source>
</evidence>
<dbReference type="Pfam" id="PF01757">
    <property type="entry name" value="Acyl_transf_3"/>
    <property type="match status" value="1"/>
</dbReference>
<keyword evidence="3" id="KW-0012">Acyltransferase</keyword>
<keyword evidence="3" id="KW-0808">Transferase</keyword>
<name>K9WFR8_9CYAN</name>
<evidence type="ECO:0000313" key="3">
    <source>
        <dbReference type="EMBL" id="AFZ19260.1"/>
    </source>
</evidence>
<feature type="transmembrane region" description="Helical" evidence="1">
    <location>
        <begin position="47"/>
        <end position="68"/>
    </location>
</feature>
<dbReference type="InterPro" id="IPR002656">
    <property type="entry name" value="Acyl_transf_3_dom"/>
</dbReference>
<keyword evidence="4" id="KW-1185">Reference proteome</keyword>
<feature type="transmembrane region" description="Helical" evidence="1">
    <location>
        <begin position="207"/>
        <end position="229"/>
    </location>
</feature>
<feature type="transmembrane region" description="Helical" evidence="1">
    <location>
        <begin position="325"/>
        <end position="344"/>
    </location>
</feature>
<dbReference type="KEGG" id="mic:Mic7113_3536"/>
<protein>
    <submittedName>
        <fullName evidence="3">Putative acyltransferase</fullName>
    </submittedName>
</protein>
<dbReference type="RefSeq" id="WP_015183402.1">
    <property type="nucleotide sequence ID" value="NC_019738.1"/>
</dbReference>
<dbReference type="PANTHER" id="PTHR23028">
    <property type="entry name" value="ACETYLTRANSFERASE"/>
    <property type="match status" value="1"/>
</dbReference>
<reference evidence="3 4" key="1">
    <citation type="submission" date="2012-06" db="EMBL/GenBank/DDBJ databases">
        <title>Finished chromosome of genome of Microcoleus sp. PCC 7113.</title>
        <authorList>
            <consortium name="US DOE Joint Genome Institute"/>
            <person name="Gugger M."/>
            <person name="Coursin T."/>
            <person name="Rippka R."/>
            <person name="Tandeau De Marsac N."/>
            <person name="Huntemann M."/>
            <person name="Wei C.-L."/>
            <person name="Han J."/>
            <person name="Detter J.C."/>
            <person name="Han C."/>
            <person name="Tapia R."/>
            <person name="Chen A."/>
            <person name="Kyrpides N."/>
            <person name="Mavromatis K."/>
            <person name="Markowitz V."/>
            <person name="Szeto E."/>
            <person name="Ivanova N."/>
            <person name="Pagani I."/>
            <person name="Pati A."/>
            <person name="Goodwin L."/>
            <person name="Nordberg H.P."/>
            <person name="Cantor M.N."/>
            <person name="Hua S.X."/>
            <person name="Woyke T."/>
            <person name="Kerfeld C.A."/>
        </authorList>
    </citation>
    <scope>NUCLEOTIDE SEQUENCE [LARGE SCALE GENOMIC DNA]</scope>
    <source>
        <strain evidence="3 4">PCC 7113</strain>
    </source>
</reference>
<dbReference type="PANTHER" id="PTHR23028:SF53">
    <property type="entry name" value="ACYL_TRANSF_3 DOMAIN-CONTAINING PROTEIN"/>
    <property type="match status" value="1"/>
</dbReference>
<feature type="transmembrane region" description="Helical" evidence="1">
    <location>
        <begin position="259"/>
        <end position="278"/>
    </location>
</feature>
<dbReference type="GO" id="GO:0016747">
    <property type="term" value="F:acyltransferase activity, transferring groups other than amino-acyl groups"/>
    <property type="evidence" value="ECO:0007669"/>
    <property type="project" value="InterPro"/>
</dbReference>
<dbReference type="OrthoDB" id="494708at2"/>
<feature type="transmembrane region" description="Helical" evidence="1">
    <location>
        <begin position="12"/>
        <end position="32"/>
    </location>
</feature>
<dbReference type="Proteomes" id="UP000010471">
    <property type="component" value="Chromosome"/>
</dbReference>
<sequence>MHYPKVNCANQLDPFLALRGLACLVVVFYHVAPPRNFIGYQNYDFSWILFGHGYAAVLVFFCLSGYLMGKVFYSGRYTLDRTGVFNFWRNRILRIFPLYYFSIFILAVFVYTPILQISNWEYLFRLSTFTYNQSLPIEFSGSFWSLSTEFQFYLVVPLIYAGFKNRLQTQKQVIFSFGAILLLVCLLRLGFTVIFKTQEIHDNYIQYIYTPLLTNIDVFMCGFLVNAWLKCKKSNEPKPSTDVLTKPFVFNVSSHAKKIIAFTLVIILFLFTAYYYYYHGPGESIVYPAVTAIITSLFIGLFESSGNDESFHKNEKLSLDAIVRNPVRILEIGGVLSYGVYLWHQAILAKITTIITSIHPVEVFLIKLVGTLVLSSVLATITYYAIEIPAARWKLYRSSTKTNTP</sequence>
<keyword evidence="1" id="KW-1133">Transmembrane helix</keyword>
<evidence type="ECO:0000259" key="2">
    <source>
        <dbReference type="Pfam" id="PF01757"/>
    </source>
</evidence>
<feature type="transmembrane region" description="Helical" evidence="1">
    <location>
        <begin position="98"/>
        <end position="119"/>
    </location>
</feature>
<dbReference type="GO" id="GO:0000271">
    <property type="term" value="P:polysaccharide biosynthetic process"/>
    <property type="evidence" value="ECO:0007669"/>
    <property type="project" value="TreeGrafter"/>
</dbReference>
<dbReference type="HOGENOM" id="CLU_005679_1_4_3"/>
<evidence type="ECO:0000313" key="4">
    <source>
        <dbReference type="Proteomes" id="UP000010471"/>
    </source>
</evidence>
<feature type="transmembrane region" description="Helical" evidence="1">
    <location>
        <begin position="364"/>
        <end position="386"/>
    </location>
</feature>
<feature type="transmembrane region" description="Helical" evidence="1">
    <location>
        <begin position="173"/>
        <end position="195"/>
    </location>
</feature>
<feature type="transmembrane region" description="Helical" evidence="1">
    <location>
        <begin position="284"/>
        <end position="304"/>
    </location>
</feature>
<gene>
    <name evidence="3" type="ORF">Mic7113_3536</name>
</gene>
<dbReference type="AlphaFoldDB" id="K9WFR8"/>
<feature type="domain" description="Acyltransferase 3" evidence="2">
    <location>
        <begin position="17"/>
        <end position="379"/>
    </location>
</feature>
<dbReference type="eggNOG" id="COG1835">
    <property type="taxonomic scope" value="Bacteria"/>
</dbReference>
<accession>K9WFR8</accession>
<proteinExistence type="predicted"/>